<dbReference type="InterPro" id="IPR005158">
    <property type="entry name" value="BTAD"/>
</dbReference>
<accession>A0A5D0CXH1</accession>
<dbReference type="SUPFAM" id="SSF46894">
    <property type="entry name" value="C-terminal effector domain of the bipartite response regulators"/>
    <property type="match status" value="1"/>
</dbReference>
<dbReference type="InterPro" id="IPR051677">
    <property type="entry name" value="AfsR-DnrI-RedD_regulator"/>
</dbReference>
<gene>
    <name evidence="10" type="ORF">FRY98_01750</name>
</gene>
<evidence type="ECO:0000256" key="5">
    <source>
        <dbReference type="ARBA" id="ARBA00023163"/>
    </source>
</evidence>
<feature type="domain" description="Response regulatory" evidence="8">
    <location>
        <begin position="2"/>
        <end position="117"/>
    </location>
</feature>
<evidence type="ECO:0000313" key="10">
    <source>
        <dbReference type="EMBL" id="TYA14438.1"/>
    </source>
</evidence>
<feature type="modified residue" description="4-aspartylphosphate" evidence="6">
    <location>
        <position position="54"/>
    </location>
</feature>
<evidence type="ECO:0000256" key="6">
    <source>
        <dbReference type="PROSITE-ProRule" id="PRU00169"/>
    </source>
</evidence>
<keyword evidence="6" id="KW-0597">Phosphoprotein</keyword>
<dbReference type="Pfam" id="PF00486">
    <property type="entry name" value="Trans_reg_C"/>
    <property type="match status" value="1"/>
</dbReference>
<sequence>MRVVIVDDEVLALDYLERQIAKTDISANIVGRFTDPLEGKQFLLQNQVNVAFLDIHLPELNGIELAEQLLEAKPELVVVFVTAYDEFAVKAFELNALDYIVKPVRLERLSKTLSRVRDSLAMKQPSAVESDSAQVLRLNLFRQFSIADETGGTHLLQWRTTKAQELFLYLLQHRGQLVRKSTLTDLLWPEYELDKVYSQLYTAIYHIRKTLKPYAKYIQITNTTEGYILSLTEVRLDIEEWEERIGKLPPISEASLEEYIDTMKLYTGDYLQEYGYWWTESECQRLKEQGLGVSFAIAEWYQQQQIWDKAASYYQRLRSLYPQEERTYFELMKIYASTQNSGLVEQQYKELQFILKEELDVAPSKYITDWYEAWYQNQEAVRKI</sequence>
<keyword evidence="5" id="KW-0804">Transcription</keyword>
<dbReference type="Proteomes" id="UP000325218">
    <property type="component" value="Unassembled WGS sequence"/>
</dbReference>
<keyword evidence="11" id="KW-1185">Reference proteome</keyword>
<evidence type="ECO:0000259" key="9">
    <source>
        <dbReference type="PROSITE" id="PS51755"/>
    </source>
</evidence>
<evidence type="ECO:0000256" key="3">
    <source>
        <dbReference type="ARBA" id="ARBA00023015"/>
    </source>
</evidence>
<keyword evidence="3" id="KW-0805">Transcription regulation</keyword>
<dbReference type="SUPFAM" id="SSF52172">
    <property type="entry name" value="CheY-like"/>
    <property type="match status" value="1"/>
</dbReference>
<dbReference type="Gene3D" id="1.25.40.10">
    <property type="entry name" value="Tetratricopeptide repeat domain"/>
    <property type="match status" value="1"/>
</dbReference>
<evidence type="ECO:0000256" key="1">
    <source>
        <dbReference type="ARBA" id="ARBA00005820"/>
    </source>
</evidence>
<keyword evidence="2" id="KW-0902">Two-component regulatory system</keyword>
<feature type="DNA-binding region" description="OmpR/PhoB-type" evidence="7">
    <location>
        <begin position="125"/>
        <end position="231"/>
    </location>
</feature>
<dbReference type="RefSeq" id="WP_148449998.1">
    <property type="nucleotide sequence ID" value="NZ_VSDO01000001.1"/>
</dbReference>
<dbReference type="InterPro" id="IPR036388">
    <property type="entry name" value="WH-like_DNA-bd_sf"/>
</dbReference>
<comment type="similarity">
    <text evidence="1">Belongs to the AfsR/DnrI/RedD regulatory family.</text>
</comment>
<feature type="domain" description="OmpR/PhoB-type" evidence="9">
    <location>
        <begin position="125"/>
        <end position="231"/>
    </location>
</feature>
<dbReference type="SMART" id="SM01043">
    <property type="entry name" value="BTAD"/>
    <property type="match status" value="1"/>
</dbReference>
<dbReference type="SMART" id="SM00448">
    <property type="entry name" value="REC"/>
    <property type="match status" value="1"/>
</dbReference>
<dbReference type="Pfam" id="PF00072">
    <property type="entry name" value="Response_reg"/>
    <property type="match status" value="1"/>
</dbReference>
<evidence type="ECO:0000259" key="8">
    <source>
        <dbReference type="PROSITE" id="PS50110"/>
    </source>
</evidence>
<evidence type="ECO:0000256" key="4">
    <source>
        <dbReference type="ARBA" id="ARBA00023125"/>
    </source>
</evidence>
<dbReference type="SUPFAM" id="SSF48452">
    <property type="entry name" value="TPR-like"/>
    <property type="match status" value="1"/>
</dbReference>
<dbReference type="GO" id="GO:0003677">
    <property type="term" value="F:DNA binding"/>
    <property type="evidence" value="ECO:0007669"/>
    <property type="project" value="UniProtKB-UniRule"/>
</dbReference>
<protein>
    <submittedName>
        <fullName evidence="10">Response regulator</fullName>
    </submittedName>
</protein>
<reference evidence="10 11" key="1">
    <citation type="submission" date="2019-08" db="EMBL/GenBank/DDBJ databases">
        <title>Genome sequencing of Paenibacillus faecis DSM 23593(T).</title>
        <authorList>
            <person name="Kook J.-K."/>
            <person name="Park S.-N."/>
            <person name="Lim Y.K."/>
        </authorList>
    </citation>
    <scope>NUCLEOTIDE SEQUENCE [LARGE SCALE GENOMIC DNA]</scope>
    <source>
        <strain evidence="10 11">DSM 23593</strain>
    </source>
</reference>
<organism evidence="10 11">
    <name type="scientific">Paenibacillus faecis</name>
    <dbReference type="NCBI Taxonomy" id="862114"/>
    <lineage>
        <taxon>Bacteria</taxon>
        <taxon>Bacillati</taxon>
        <taxon>Bacillota</taxon>
        <taxon>Bacilli</taxon>
        <taxon>Bacillales</taxon>
        <taxon>Paenibacillaceae</taxon>
        <taxon>Paenibacillus</taxon>
    </lineage>
</organism>
<dbReference type="InterPro" id="IPR001867">
    <property type="entry name" value="OmpR/PhoB-type_DNA-bd"/>
</dbReference>
<keyword evidence="4 7" id="KW-0238">DNA-binding</keyword>
<dbReference type="SMART" id="SM00862">
    <property type="entry name" value="Trans_reg_C"/>
    <property type="match status" value="1"/>
</dbReference>
<dbReference type="GO" id="GO:0000160">
    <property type="term" value="P:phosphorelay signal transduction system"/>
    <property type="evidence" value="ECO:0007669"/>
    <property type="project" value="UniProtKB-KW"/>
</dbReference>
<dbReference type="InterPro" id="IPR011990">
    <property type="entry name" value="TPR-like_helical_dom_sf"/>
</dbReference>
<name>A0A5D0CXH1_9BACL</name>
<dbReference type="PROSITE" id="PS51755">
    <property type="entry name" value="OMPR_PHOB"/>
    <property type="match status" value="1"/>
</dbReference>
<evidence type="ECO:0000256" key="2">
    <source>
        <dbReference type="ARBA" id="ARBA00023012"/>
    </source>
</evidence>
<dbReference type="OrthoDB" id="3190595at2"/>
<dbReference type="AlphaFoldDB" id="A0A5D0CXH1"/>
<evidence type="ECO:0000256" key="7">
    <source>
        <dbReference type="PROSITE-ProRule" id="PRU01091"/>
    </source>
</evidence>
<dbReference type="Gene3D" id="1.10.10.10">
    <property type="entry name" value="Winged helix-like DNA-binding domain superfamily/Winged helix DNA-binding domain"/>
    <property type="match status" value="1"/>
</dbReference>
<dbReference type="Gene3D" id="3.40.50.2300">
    <property type="match status" value="1"/>
</dbReference>
<evidence type="ECO:0000313" key="11">
    <source>
        <dbReference type="Proteomes" id="UP000325218"/>
    </source>
</evidence>
<dbReference type="GO" id="GO:0006355">
    <property type="term" value="P:regulation of DNA-templated transcription"/>
    <property type="evidence" value="ECO:0007669"/>
    <property type="project" value="InterPro"/>
</dbReference>
<proteinExistence type="inferred from homology"/>
<comment type="caution">
    <text evidence="10">The sequence shown here is derived from an EMBL/GenBank/DDBJ whole genome shotgun (WGS) entry which is preliminary data.</text>
</comment>
<dbReference type="InterPro" id="IPR011006">
    <property type="entry name" value="CheY-like_superfamily"/>
</dbReference>
<dbReference type="PROSITE" id="PS50110">
    <property type="entry name" value="RESPONSE_REGULATORY"/>
    <property type="match status" value="1"/>
</dbReference>
<dbReference type="InterPro" id="IPR001789">
    <property type="entry name" value="Sig_transdc_resp-reg_receiver"/>
</dbReference>
<dbReference type="EMBL" id="VSDO01000001">
    <property type="protein sequence ID" value="TYA14438.1"/>
    <property type="molecule type" value="Genomic_DNA"/>
</dbReference>
<dbReference type="Pfam" id="PF03704">
    <property type="entry name" value="BTAD"/>
    <property type="match status" value="1"/>
</dbReference>
<dbReference type="PANTHER" id="PTHR35807">
    <property type="entry name" value="TRANSCRIPTIONAL REGULATOR REDD-RELATED"/>
    <property type="match status" value="1"/>
</dbReference>
<dbReference type="InterPro" id="IPR016032">
    <property type="entry name" value="Sig_transdc_resp-reg_C-effctor"/>
</dbReference>